<dbReference type="SUPFAM" id="SSF53335">
    <property type="entry name" value="S-adenosyl-L-methionine-dependent methyltransferases"/>
    <property type="match status" value="1"/>
</dbReference>
<proteinExistence type="predicted"/>
<evidence type="ECO:0000313" key="2">
    <source>
        <dbReference type="EMBL" id="AIF06657.1"/>
    </source>
</evidence>
<name>A0A075GWK5_9EURY</name>
<dbReference type="PANTHER" id="PTHR43464">
    <property type="entry name" value="METHYLTRANSFERASE"/>
    <property type="match status" value="1"/>
</dbReference>
<dbReference type="AlphaFoldDB" id="A0A075GWK5"/>
<feature type="domain" description="Methyltransferase type 11" evidence="1">
    <location>
        <begin position="59"/>
        <end position="139"/>
    </location>
</feature>
<dbReference type="Pfam" id="PF08241">
    <property type="entry name" value="Methyltransf_11"/>
    <property type="match status" value="1"/>
</dbReference>
<dbReference type="Gene3D" id="3.40.50.150">
    <property type="entry name" value="Vaccinia Virus protein VP39"/>
    <property type="match status" value="1"/>
</dbReference>
<dbReference type="GO" id="GO:0032259">
    <property type="term" value="P:methylation"/>
    <property type="evidence" value="ECO:0007669"/>
    <property type="project" value="UniProtKB-KW"/>
</dbReference>
<protein>
    <submittedName>
        <fullName evidence="2">Methyltransferase type 11</fullName>
    </submittedName>
</protein>
<dbReference type="InterPro" id="IPR029063">
    <property type="entry name" value="SAM-dependent_MTases_sf"/>
</dbReference>
<organism evidence="2">
    <name type="scientific">uncultured marine group II/III euryarchaeote KM3_194_G04</name>
    <dbReference type="NCBI Taxonomy" id="1457969"/>
    <lineage>
        <taxon>Archaea</taxon>
        <taxon>Methanobacteriati</taxon>
        <taxon>Methanobacteriota</taxon>
        <taxon>environmental samples</taxon>
    </lineage>
</organism>
<dbReference type="EMBL" id="KF900777">
    <property type="protein sequence ID" value="AIF06657.1"/>
    <property type="molecule type" value="Genomic_DNA"/>
</dbReference>
<dbReference type="CDD" id="cd02440">
    <property type="entry name" value="AdoMet_MTases"/>
    <property type="match status" value="1"/>
</dbReference>
<accession>A0A075GWK5</accession>
<reference evidence="2" key="1">
    <citation type="journal article" date="2014" name="Genome Biol. Evol.">
        <title>Pangenome evidence for extensive interdomain horizontal transfer affecting lineage core and shell genes in uncultured planktonic thaumarchaeota and euryarchaeota.</title>
        <authorList>
            <person name="Deschamps P."/>
            <person name="Zivanovic Y."/>
            <person name="Moreira D."/>
            <person name="Rodriguez-Valera F."/>
            <person name="Lopez-Garcia P."/>
        </authorList>
    </citation>
    <scope>NUCLEOTIDE SEQUENCE</scope>
</reference>
<keyword evidence="2" id="KW-0808">Transferase</keyword>
<keyword evidence="2" id="KW-0489">Methyltransferase</keyword>
<dbReference type="GO" id="GO:0008757">
    <property type="term" value="F:S-adenosylmethionine-dependent methyltransferase activity"/>
    <property type="evidence" value="ECO:0007669"/>
    <property type="project" value="InterPro"/>
</dbReference>
<sequence>MQRVSLLLQTTPGCNVVKSIDTAARFYDHSRDWGKLDEPNTIRVRQTLALLPAGVTTVLDVGCGDGAVTNPLVDDGIEVTGIDASEVALAHFRGRQVAGDIEKLPFEDNSFEVIICAEVLEHLPGRVYARVLPELERVASKAIIITTPYQEYLPHSFVKCSGCATLYHSSHHVRNYSREDYENLFSRFALEQSLGICEWRQNPLNVALKHFLGVHIWRDNLVCPVCDYDRGEPEPSWIQHPVGTETLKRGLLGLQTVFERCFPGRTKNRWIAGLFLPRKGT</sequence>
<dbReference type="InterPro" id="IPR013216">
    <property type="entry name" value="Methyltransf_11"/>
</dbReference>
<evidence type="ECO:0000259" key="1">
    <source>
        <dbReference type="Pfam" id="PF08241"/>
    </source>
</evidence>